<organism evidence="3 4">
    <name type="scientific">Panthera leo</name>
    <name type="common">Lion</name>
    <dbReference type="NCBI Taxonomy" id="9689"/>
    <lineage>
        <taxon>Eukaryota</taxon>
        <taxon>Metazoa</taxon>
        <taxon>Chordata</taxon>
        <taxon>Craniata</taxon>
        <taxon>Vertebrata</taxon>
        <taxon>Euteleostomi</taxon>
        <taxon>Mammalia</taxon>
        <taxon>Eutheria</taxon>
        <taxon>Laurasiatheria</taxon>
        <taxon>Carnivora</taxon>
        <taxon>Feliformia</taxon>
        <taxon>Felidae</taxon>
        <taxon>Pantherinae</taxon>
        <taxon>Panthera</taxon>
    </lineage>
</organism>
<dbReference type="OMA" id="AVIQTIW"/>
<dbReference type="Proteomes" id="UP000694399">
    <property type="component" value="Chromosome A2"/>
</dbReference>
<dbReference type="Pfam" id="PF00078">
    <property type="entry name" value="RVT_1"/>
    <property type="match status" value="1"/>
</dbReference>
<dbReference type="GO" id="GO:0003964">
    <property type="term" value="F:RNA-directed DNA polymerase activity"/>
    <property type="evidence" value="ECO:0007669"/>
    <property type="project" value="UniProtKB-EC"/>
</dbReference>
<reference evidence="3" key="1">
    <citation type="journal article" date="2019" name="bioRxiv">
        <title>Long live the king: chromosome-level assembly of the lion (Panthera leo) using linked-read, Hi-C, and long read data.</title>
        <authorList>
            <person name="Armstrong E.E."/>
            <person name="Taylor R.W."/>
            <person name="Miller D.E."/>
            <person name="Kaelin C."/>
            <person name="Barsh G."/>
            <person name="Hadly E.A."/>
            <person name="Petrov D."/>
        </authorList>
    </citation>
    <scope>NUCLEOTIDE SEQUENCE [LARGE SCALE GENOMIC DNA]</scope>
</reference>
<evidence type="ECO:0000313" key="3">
    <source>
        <dbReference type="Ensembl" id="ENSPLOP00000014917.1"/>
    </source>
</evidence>
<dbReference type="CDD" id="cd01650">
    <property type="entry name" value="RT_nLTR_like"/>
    <property type="match status" value="1"/>
</dbReference>
<keyword evidence="4" id="KW-1185">Reference proteome</keyword>
<dbReference type="Ensembl" id="ENSPLOT00000016529.1">
    <property type="protein sequence ID" value="ENSPLOP00000014917.1"/>
    <property type="gene ID" value="ENSPLOG00000010944.1"/>
</dbReference>
<dbReference type="SUPFAM" id="SSF56672">
    <property type="entry name" value="DNA/RNA polymerases"/>
    <property type="match status" value="1"/>
</dbReference>
<protein>
    <recommendedName>
        <fullName evidence="1">RNA-directed DNA polymerase</fullName>
        <ecNumber evidence="1">2.7.7.49</ecNumber>
    </recommendedName>
</protein>
<dbReference type="InterPro" id="IPR043502">
    <property type="entry name" value="DNA/RNA_pol_sf"/>
</dbReference>
<accession>A0A8C8XA48</accession>
<name>A0A8C8XA48_PANLE</name>
<dbReference type="PROSITE" id="PS50878">
    <property type="entry name" value="RT_POL"/>
    <property type="match status" value="1"/>
</dbReference>
<evidence type="ECO:0000259" key="2">
    <source>
        <dbReference type="PROSITE" id="PS50878"/>
    </source>
</evidence>
<dbReference type="InterPro" id="IPR000477">
    <property type="entry name" value="RT_dom"/>
</dbReference>
<proteinExistence type="predicted"/>
<evidence type="ECO:0000256" key="1">
    <source>
        <dbReference type="ARBA" id="ARBA00012493"/>
    </source>
</evidence>
<evidence type="ECO:0000313" key="4">
    <source>
        <dbReference type="Proteomes" id="UP000694399"/>
    </source>
</evidence>
<sequence>MTQIDKIMNENGMITTNPSEIQTIIREYYEKLYASKLDNLEEMDKFLNTHTLPKLNQEEIESLNRPITSEEIESVIKNLPTNKSPGPDGFPGEFYQTFKAEIIPILLKLFQEIEREGKLPDSFYEASITLIPKPDRDPVKKENYRPISLMNMDAKILNKILANRIQQHIKRIIHHDQVGFIPGMQGWFNIRKSINVIHHINKKKEKNHMILSIDAEKAFDKIQHPFLIKTLEKVGIEGTYLKIIKAIYEKPTANIILNGEKLRAFSLRSGTRQGCPLSPLLFNIVLEVLASAIRQQKEIKGIKIGKDEVKLSLFADDMILHMENPTDSTKSLLELIHEFSKVAGYKINVQKSVAFLYTNNEATERQMKKLIPFTIAPRSIKYLGINLTKDVKDLYAENYRKLMQVIEEDIKKWKDIPCSWIGRINIVKMSILPKAIYTFNAIPIKIAPAFFSKLEQAIPKFIWNHKRPRIAKVILKKKTKAGGITIPEFSLYYKAVIIKTAWYWHNNRHIDQWNRIETPELDPQTYGQLIFDKAGKNIQWKKDSLFNKWCWENWTATCRRLKLDHFLTPFTKINSKWIKDLNVRQETIKTLEEKAGKDLSDLSRSNLLLDTSPKARELKAKMNYWDLMKIKSFCTAKETTNKTKRQPMEWEKIFANDISDKGLVSKIYKELTNLHTRKANN</sequence>
<reference evidence="3" key="2">
    <citation type="submission" date="2025-08" db="UniProtKB">
        <authorList>
            <consortium name="Ensembl"/>
        </authorList>
    </citation>
    <scope>IDENTIFICATION</scope>
</reference>
<dbReference type="AlphaFoldDB" id="A0A8C8XA48"/>
<dbReference type="EC" id="2.7.7.49" evidence="1"/>
<feature type="domain" description="Reverse transcriptase" evidence="2">
    <location>
        <begin position="112"/>
        <end position="387"/>
    </location>
</feature>
<dbReference type="GeneTree" id="ENSGT01150000286964"/>
<dbReference type="PANTHER" id="PTHR19446">
    <property type="entry name" value="REVERSE TRANSCRIPTASES"/>
    <property type="match status" value="1"/>
</dbReference>
<reference evidence="3" key="3">
    <citation type="submission" date="2025-09" db="UniProtKB">
        <authorList>
            <consortium name="Ensembl"/>
        </authorList>
    </citation>
    <scope>IDENTIFICATION</scope>
</reference>